<proteinExistence type="predicted"/>
<comment type="caution">
    <text evidence="1">The sequence shown here is derived from an EMBL/GenBank/DDBJ whole genome shotgun (WGS) entry which is preliminary data.</text>
</comment>
<organism evidence="1 2">
    <name type="scientific">Brassica cretica</name>
    <name type="common">Mustard</name>
    <dbReference type="NCBI Taxonomy" id="69181"/>
    <lineage>
        <taxon>Eukaryota</taxon>
        <taxon>Viridiplantae</taxon>
        <taxon>Streptophyta</taxon>
        <taxon>Embryophyta</taxon>
        <taxon>Tracheophyta</taxon>
        <taxon>Spermatophyta</taxon>
        <taxon>Magnoliopsida</taxon>
        <taxon>eudicotyledons</taxon>
        <taxon>Gunneridae</taxon>
        <taxon>Pentapetalae</taxon>
        <taxon>rosids</taxon>
        <taxon>malvids</taxon>
        <taxon>Brassicales</taxon>
        <taxon>Brassicaceae</taxon>
        <taxon>Brassiceae</taxon>
        <taxon>Brassica</taxon>
    </lineage>
</organism>
<name>A0A8S9N3B5_BRACR</name>
<protein>
    <submittedName>
        <fullName evidence="1">Uncharacterized protein</fullName>
    </submittedName>
</protein>
<dbReference type="EMBL" id="QGKX02002183">
    <property type="protein sequence ID" value="KAF3487917.1"/>
    <property type="molecule type" value="Genomic_DNA"/>
</dbReference>
<evidence type="ECO:0000313" key="2">
    <source>
        <dbReference type="Proteomes" id="UP000712600"/>
    </source>
</evidence>
<sequence length="170" mass="18591">MFLYLKKESLHLRSISLRLSSSPTVFLPGSSSPRRITVFSSSPRCINGSLLYANQDLTLPLPDLSEKWERAGKKTDRDGDVEKASITTAAVTLVTTFAVMLEQPDRGGCRVASPSFPIPSQSLARHEVPLTLLSALYSLSQSFDMLNVEACFPSSTAVLLLPNARLIHVE</sequence>
<accession>A0A8S9N3B5</accession>
<evidence type="ECO:0000313" key="1">
    <source>
        <dbReference type="EMBL" id="KAF3487917.1"/>
    </source>
</evidence>
<reference evidence="1" key="1">
    <citation type="submission" date="2019-12" db="EMBL/GenBank/DDBJ databases">
        <title>Genome sequencing and annotation of Brassica cretica.</title>
        <authorList>
            <person name="Studholme D.J."/>
            <person name="Sarris P."/>
        </authorList>
    </citation>
    <scope>NUCLEOTIDE SEQUENCE</scope>
    <source>
        <strain evidence="1">PFS-109/04</strain>
        <tissue evidence="1">Leaf</tissue>
    </source>
</reference>
<dbReference type="AlphaFoldDB" id="A0A8S9N3B5"/>
<dbReference type="Proteomes" id="UP000712600">
    <property type="component" value="Unassembled WGS sequence"/>
</dbReference>
<gene>
    <name evidence="1" type="ORF">F2Q69_00053745</name>
</gene>